<comment type="catalytic activity">
    <reaction evidence="1">
        <text>Endohydrolysis of (1-&gt;4)-beta-D-glucosidic linkages in cellulose, lichenin and cereal beta-D-glucans.</text>
        <dbReference type="EC" id="3.2.1.4"/>
    </reaction>
</comment>
<evidence type="ECO:0000256" key="3">
    <source>
        <dbReference type="ARBA" id="ARBA00022729"/>
    </source>
</evidence>
<evidence type="ECO:0000256" key="2">
    <source>
        <dbReference type="ARBA" id="ARBA00009209"/>
    </source>
</evidence>
<evidence type="ECO:0000256" key="7">
    <source>
        <dbReference type="ARBA" id="ARBA00023326"/>
    </source>
</evidence>
<protein>
    <recommendedName>
        <fullName evidence="9">Glucanase</fullName>
        <ecNumber evidence="9">3.2.1.-</ecNumber>
    </recommendedName>
</protein>
<dbReference type="RefSeq" id="WP_363800542.1">
    <property type="nucleotide sequence ID" value="NZ_CP159925.1"/>
</dbReference>
<dbReference type="Gene3D" id="1.50.10.10">
    <property type="match status" value="1"/>
</dbReference>
<keyword evidence="7 9" id="KW-0624">Polysaccharide degradation</keyword>
<feature type="chain" id="PRO_5043493535" description="Glucanase" evidence="10">
    <location>
        <begin position="36"/>
        <end position="417"/>
    </location>
</feature>
<keyword evidence="3 10" id="KW-0732">Signal</keyword>
<evidence type="ECO:0000256" key="10">
    <source>
        <dbReference type="SAM" id="SignalP"/>
    </source>
</evidence>
<keyword evidence="7 9" id="KW-0119">Carbohydrate metabolism</keyword>
<feature type="signal peptide" evidence="10">
    <location>
        <begin position="1"/>
        <end position="35"/>
    </location>
</feature>
<dbReference type="InterPro" id="IPR019834">
    <property type="entry name" value="Glyco_hydro_8_CS"/>
</dbReference>
<dbReference type="GO" id="GO:0008810">
    <property type="term" value="F:cellulase activity"/>
    <property type="evidence" value="ECO:0007669"/>
    <property type="project" value="UniProtKB-EC"/>
</dbReference>
<dbReference type="GO" id="GO:0030245">
    <property type="term" value="P:cellulose catabolic process"/>
    <property type="evidence" value="ECO:0007669"/>
    <property type="project" value="UniProtKB-KW"/>
</dbReference>
<evidence type="ECO:0000256" key="4">
    <source>
        <dbReference type="ARBA" id="ARBA00022801"/>
    </source>
</evidence>
<gene>
    <name evidence="11" type="ORF">ABU614_10545</name>
</gene>
<dbReference type="InterPro" id="IPR008928">
    <property type="entry name" value="6-hairpin_glycosidase_sf"/>
</dbReference>
<name>A0AAU8N293_9GAMM</name>
<keyword evidence="4 9" id="KW-0378">Hydrolase</keyword>
<organism evidence="11">
    <name type="scientific">Lysobacter firmicutimachus</name>
    <dbReference type="NCBI Taxonomy" id="1792846"/>
    <lineage>
        <taxon>Bacteria</taxon>
        <taxon>Pseudomonadati</taxon>
        <taxon>Pseudomonadota</taxon>
        <taxon>Gammaproteobacteria</taxon>
        <taxon>Lysobacterales</taxon>
        <taxon>Lysobacteraceae</taxon>
        <taxon>Lysobacter</taxon>
    </lineage>
</organism>
<evidence type="ECO:0000256" key="9">
    <source>
        <dbReference type="RuleBase" id="RU361167"/>
    </source>
</evidence>
<comment type="similarity">
    <text evidence="2 9">Belongs to the glycosyl hydrolase 8 (cellulase D) family.</text>
</comment>
<dbReference type="PROSITE" id="PS00812">
    <property type="entry name" value="GLYCOSYL_HYDROL_F8"/>
    <property type="match status" value="1"/>
</dbReference>
<dbReference type="EC" id="3.2.1.-" evidence="9"/>
<dbReference type="PRINTS" id="PR00735">
    <property type="entry name" value="GLHYDRLASE8"/>
</dbReference>
<evidence type="ECO:0000256" key="1">
    <source>
        <dbReference type="ARBA" id="ARBA00000966"/>
    </source>
</evidence>
<evidence type="ECO:0000256" key="8">
    <source>
        <dbReference type="PROSITE-ProRule" id="PRU10058"/>
    </source>
</evidence>
<sequence>MSALSRSLPRAPLRRGLYGLALALSAALLAGNAAAAPNFPFGSHRQPYAAGTLSPSVGRAAADQSTASFYRTWKQRHLKPGCKAGEYRVVANTDDAYVVSEGQGYGMLITVMMAGSDAEAQTLFDGLHRYNRNHRSEIDSDLTAWAQDASCRNVGGTASATDGDLDMAYALLLADRQWGSAGSVNYLAEARRTIAAIRRSNIHPTSKLTHLGDWVDSGSPVRYNGSRSSDWMMGHFRAFASRLGDSYWTGVLDAHQAALADMQSRHAPNTGLLPDFVVDTHTRARPAPAEFLEGAYDGYYSWNAGRVPWRIGIDAAASGDARSRTAARKLSQWIRSKTGNDPARVRSGYKLDGSVVENYNSMFFTAPFAVAATVDPDGQAWLDRLWNHMATSSAGDYYGDSVRLLSMLAVSNNWLRP</sequence>
<dbReference type="InterPro" id="IPR002037">
    <property type="entry name" value="Glyco_hydro_8"/>
</dbReference>
<accession>A0AAU8N293</accession>
<dbReference type="InterPro" id="IPR012341">
    <property type="entry name" value="6hp_glycosidase-like_sf"/>
</dbReference>
<dbReference type="EMBL" id="CP159925">
    <property type="protein sequence ID" value="XCO77193.1"/>
    <property type="molecule type" value="Genomic_DNA"/>
</dbReference>
<evidence type="ECO:0000256" key="6">
    <source>
        <dbReference type="ARBA" id="ARBA00023295"/>
    </source>
</evidence>
<keyword evidence="6 9" id="KW-0326">Glycosidase</keyword>
<dbReference type="Pfam" id="PF01270">
    <property type="entry name" value="Glyco_hydro_8"/>
    <property type="match status" value="1"/>
</dbReference>
<keyword evidence="5" id="KW-0136">Cellulose degradation</keyword>
<evidence type="ECO:0000313" key="11">
    <source>
        <dbReference type="EMBL" id="XCO77193.1"/>
    </source>
</evidence>
<evidence type="ECO:0000256" key="5">
    <source>
        <dbReference type="ARBA" id="ARBA00023001"/>
    </source>
</evidence>
<proteinExistence type="inferred from homology"/>
<reference evidence="11" key="1">
    <citation type="submission" date="2024-06" db="EMBL/GenBank/DDBJ databases">
        <authorList>
            <person name="Li S."/>
        </authorList>
    </citation>
    <scope>NUCLEOTIDE SEQUENCE</scope>
    <source>
        <strain evidence="11">SR10</strain>
    </source>
</reference>
<dbReference type="SUPFAM" id="SSF48208">
    <property type="entry name" value="Six-hairpin glycosidases"/>
    <property type="match status" value="1"/>
</dbReference>
<dbReference type="AlphaFoldDB" id="A0AAU8N293"/>
<feature type="active site" description="Nucleophile" evidence="8">
    <location>
        <position position="162"/>
    </location>
</feature>